<dbReference type="Pfam" id="PF00090">
    <property type="entry name" value="TSP_1"/>
    <property type="match status" value="1"/>
</dbReference>
<evidence type="ECO:0000256" key="1">
    <source>
        <dbReference type="SAM" id="MobiDB-lite"/>
    </source>
</evidence>
<feature type="compositionally biased region" description="Polar residues" evidence="1">
    <location>
        <begin position="905"/>
        <end position="914"/>
    </location>
</feature>
<dbReference type="Gene3D" id="2.20.100.10">
    <property type="entry name" value="Thrombospondin type-1 (TSP1) repeat"/>
    <property type="match status" value="1"/>
</dbReference>
<dbReference type="VEuPathDB" id="ToxoDB:EBH_0045130"/>
<dbReference type="Proteomes" id="UP000030750">
    <property type="component" value="Unassembled WGS sequence"/>
</dbReference>
<dbReference type="InterPro" id="IPR036383">
    <property type="entry name" value="TSP1_rpt_sf"/>
</dbReference>
<reference evidence="2" key="1">
    <citation type="submission" date="2013-10" db="EMBL/GenBank/DDBJ databases">
        <title>Genomic analysis of the causative agents of coccidiosis in chickens.</title>
        <authorList>
            <person name="Reid A.J."/>
            <person name="Blake D."/>
            <person name="Billington K."/>
            <person name="Browne H."/>
            <person name="Dunn M."/>
            <person name="Hung S."/>
            <person name="Kawahara F."/>
            <person name="Miranda-Saavedra D."/>
            <person name="Mourier T."/>
            <person name="Nagra H."/>
            <person name="Otto T.D."/>
            <person name="Rawlings N."/>
            <person name="Sanchez A."/>
            <person name="Sanders M."/>
            <person name="Subramaniam C."/>
            <person name="Tay Y."/>
            <person name="Dear P."/>
            <person name="Doerig C."/>
            <person name="Gruber A."/>
            <person name="Parkinson J."/>
            <person name="Shirley M."/>
            <person name="Wan K.L."/>
            <person name="Berriman M."/>
            <person name="Tomley F."/>
            <person name="Pain A."/>
        </authorList>
    </citation>
    <scope>NUCLEOTIDE SEQUENCE [LARGE SCALE GENOMIC DNA]</scope>
    <source>
        <strain evidence="2">Houghton</strain>
    </source>
</reference>
<feature type="compositionally biased region" description="Acidic residues" evidence="1">
    <location>
        <begin position="1162"/>
        <end position="1175"/>
    </location>
</feature>
<evidence type="ECO:0000313" key="2">
    <source>
        <dbReference type="EMBL" id="CDJ48385.1"/>
    </source>
</evidence>
<gene>
    <name evidence="2" type="ORF">EBH_0045130</name>
</gene>
<reference evidence="2" key="2">
    <citation type="submission" date="2013-10" db="EMBL/GenBank/DDBJ databases">
        <authorList>
            <person name="Aslett M."/>
        </authorList>
    </citation>
    <scope>NUCLEOTIDE SEQUENCE [LARGE SCALE GENOMIC DNA]</scope>
    <source>
        <strain evidence="2">Houghton</strain>
    </source>
</reference>
<dbReference type="SMART" id="SM00209">
    <property type="entry name" value="TSP1"/>
    <property type="match status" value="2"/>
</dbReference>
<accession>U6LKR3</accession>
<evidence type="ECO:0000313" key="3">
    <source>
        <dbReference type="Proteomes" id="UP000030750"/>
    </source>
</evidence>
<dbReference type="OrthoDB" id="347314at2759"/>
<proteinExistence type="predicted"/>
<sequence>MSLDQLSSNGAFGGEALCMDKELQVVDFVVGHPDAFRRGTGNCLLYSQAKEAAEACRKDKELNDRIYCVLGINEIPPKPELSDLCDYAPSVDYQFGMFYSCVTPSSAPACELETTTTWDRNTSSCSCPAGTIPCTAQEAKSSDAWADELGEGAQVYLANSIRYRTPELEYEAFLFLDDPCSEDDALALCRRDTGPDCFSGDDQPFYKRWEYEGSTQSEFSLIMDAGYSGVLELENTCANYERFTLVRVVAGHKELLEHGKRILGCALRDITELVKTLLPENFLVGEVRNYSVALKGVKTNLATCPQSDTAYFASWNCTPNVGMPAEDSPISCNLYHVTSTAQDNTHYGCACPNSARPCSANAAAFSRTWIAETPQNAAVSLADYLVYKTPESGAGSLFLVADLGLVCRDTGDSYVLCEGPVCDRAFSTVEGATEEEDAGCKKACNEKADGECSQADNIWLCVAAAVQGSDANLKARRGSLAPDCNTAVSANTANASTSYCKYLCGNIEWRCRFTMMDNPTLYKDLMQCFEELKVGTILESCQVKTTAQTPTAGAANMAVSWMLASGTETTVRFAQPVYPTPIVFIGAPPHITGIPRLAISQVTSESFRVQAFGSLCGVRPTVASSDIKIVASYLAIPPGHYLTKHSPINFVVGSIDIDAPGEFVLRTPFTMANPSRAVVLLEPQSAVGSSPQAIAAAAVFRRVEDTVDGFKIQFACVEPFTSISVGYLIADAPDDSSSTSPLAASLGGRSLAIFNSTDVDLDDIRFPENLPAFFPPHFFPQLAVEGSDGDEMFSVQWQHRDDGRGWVPSVWVSSCSMTEDILYKEPNAIAHFTGIYISAINQLSGTSFSTSFCNVKASQDSPLTDELCAEICSGIYLLYCSAAPHPVTCLEWRMPPSYAGACESPTESNASSDVSGDADTGEGLAVPCSKDDAVEDLTWFKELHEEGGLCQSTKEPVRPVTKMFLQLEDDACYIGMQHASSLTWVQRAYPSYPDLPGAGPEPQSFSGTYLCQHTTPYVLCPADAAGGEEEEGETSQAIKHLPTSCFVGEWGEWSACDATCAGEFSTPQRYRKRSPIVAEVAATDPDCILEEKEACGHSLQPCVGYCWTSDWTEWSNCSAVLSGGEILFAQRRYKPVLAGAEYCNMEAIQDLRSCLREKIEETPEEGEEDEKEEQGEPANAGFAEVKAVAPSSTREMSDWSGCDVPCLLQQGHEAQKRKMQFSRHTGEIAVNIYLPELSSPCTTADGLQECKDLFRGVECNDAVPTYRDPASQKNCVEKCKSVHTKCRSLSSEDALKTPFKSCIVNGLAEAGFFITCKFAQKQSIDRPTTCRLTFTRIVDPDARLSFLVETAEKEVSSSSSPEEKEGEGEERGEKGGETFIAPSCTCLDPGLEPCTADDIMEDWKTIREDFMSPTGLCSTDESFSPLALSIAEDDEANEYRKTPDSSVYVAFAGLGKFHCPLPGYRGVTDKDVFSFTKFSGPEALNDFCKNGLSYWKDPANPVVYARIPDCAKVVAKTPYGVEPAPEDTAACRDLCLKLKNTCTDQSPQESYNSCLIEPFETPEFTEKCTYMPKAEPKCEFSEWSEWSACTAT</sequence>
<dbReference type="EMBL" id="HG711107">
    <property type="protein sequence ID" value="CDJ48385.1"/>
    <property type="molecule type" value="Genomic_DNA"/>
</dbReference>
<feature type="region of interest" description="Disordered" evidence="1">
    <location>
        <begin position="903"/>
        <end position="925"/>
    </location>
</feature>
<organism evidence="2 3">
    <name type="scientific">Eimeria brunetti</name>
    <dbReference type="NCBI Taxonomy" id="51314"/>
    <lineage>
        <taxon>Eukaryota</taxon>
        <taxon>Sar</taxon>
        <taxon>Alveolata</taxon>
        <taxon>Apicomplexa</taxon>
        <taxon>Conoidasida</taxon>
        <taxon>Coccidia</taxon>
        <taxon>Eucoccidiorida</taxon>
        <taxon>Eimeriorina</taxon>
        <taxon>Eimeriidae</taxon>
        <taxon>Eimeria</taxon>
    </lineage>
</organism>
<dbReference type="InterPro" id="IPR000884">
    <property type="entry name" value="TSP1_rpt"/>
</dbReference>
<dbReference type="PROSITE" id="PS50092">
    <property type="entry name" value="TSP1"/>
    <property type="match status" value="1"/>
</dbReference>
<name>U6LKR3_9EIME</name>
<protein>
    <submittedName>
        <fullName evidence="2">Thrombospondin type 1 domain-containing protein, putative</fullName>
    </submittedName>
</protein>
<keyword evidence="3" id="KW-1185">Reference proteome</keyword>
<dbReference type="SUPFAM" id="SSF82895">
    <property type="entry name" value="TSP-1 type 1 repeat"/>
    <property type="match status" value="1"/>
</dbReference>
<feature type="region of interest" description="Disordered" evidence="1">
    <location>
        <begin position="1353"/>
        <end position="1380"/>
    </location>
</feature>
<feature type="region of interest" description="Disordered" evidence="1">
    <location>
        <begin position="1160"/>
        <end position="1181"/>
    </location>
</feature>